<dbReference type="STRING" id="1802280.A3B37_00465"/>
<dbReference type="InterPro" id="IPR004380">
    <property type="entry name" value="Asp_race"/>
</dbReference>
<sequence>MKTVGIIGGLGPETTSEFYLELIFSTQKLNKANRPKILIYSVPLPYDIEEDAIARGKGEERCLPFLIDAAKSLERAGADFLVMPCNSLHAFIENIRGSVKIPVLSIVEEATKFLKEERISEVGIISTLITLNKKLYETSFTTNGIRQVVPDDFQQAKIGKMIHNLVSNRHDNKDREELVKIISEFEGKGVGGVILACTDLQLLIPEHPRLKIYDTMKILVDTTVKELLGEE</sequence>
<evidence type="ECO:0000256" key="2">
    <source>
        <dbReference type="ARBA" id="ARBA00023235"/>
    </source>
</evidence>
<reference evidence="3 4" key="1">
    <citation type="journal article" date="2016" name="Nat. Commun.">
        <title>Thousands of microbial genomes shed light on interconnected biogeochemical processes in an aquifer system.</title>
        <authorList>
            <person name="Anantharaman K."/>
            <person name="Brown C.T."/>
            <person name="Hug L.A."/>
            <person name="Sharon I."/>
            <person name="Castelle C.J."/>
            <person name="Probst A.J."/>
            <person name="Thomas B.C."/>
            <person name="Singh A."/>
            <person name="Wilkins M.J."/>
            <person name="Karaoz U."/>
            <person name="Brodie E.L."/>
            <person name="Williams K.H."/>
            <person name="Hubbard S.S."/>
            <person name="Banfield J.F."/>
        </authorList>
    </citation>
    <scope>NUCLEOTIDE SEQUENCE [LARGE SCALE GENOMIC DNA]</scope>
</reference>
<dbReference type="AlphaFoldDB" id="A0A1G2LB44"/>
<name>A0A1G2LB44_9BACT</name>
<keyword evidence="2" id="KW-0413">Isomerase</keyword>
<dbReference type="Pfam" id="PF01177">
    <property type="entry name" value="Asp_Glu_race"/>
    <property type="match status" value="1"/>
</dbReference>
<dbReference type="InterPro" id="IPR001920">
    <property type="entry name" value="Asp/Glu_race"/>
</dbReference>
<dbReference type="Proteomes" id="UP000176705">
    <property type="component" value="Unassembled WGS sequence"/>
</dbReference>
<dbReference type="NCBIfam" id="TIGR00035">
    <property type="entry name" value="asp_race"/>
    <property type="match status" value="1"/>
</dbReference>
<dbReference type="EMBL" id="MHQS01000010">
    <property type="protein sequence ID" value="OHA08810.1"/>
    <property type="molecule type" value="Genomic_DNA"/>
</dbReference>
<accession>A0A1G2LB44</accession>
<proteinExistence type="inferred from homology"/>
<organism evidence="3 4">
    <name type="scientific">Candidatus Sungbacteria bacterium RIFCSPLOWO2_01_FULL_59_16</name>
    <dbReference type="NCBI Taxonomy" id="1802280"/>
    <lineage>
        <taxon>Bacteria</taxon>
        <taxon>Candidatus Sungiibacteriota</taxon>
    </lineage>
</organism>
<protein>
    <recommendedName>
        <fullName evidence="5">Aspartate racemase</fullName>
    </recommendedName>
</protein>
<comment type="similarity">
    <text evidence="1">Belongs to the aspartate/glutamate racemases family.</text>
</comment>
<dbReference type="InterPro" id="IPR015942">
    <property type="entry name" value="Asp/Glu/hydantoin_racemase"/>
</dbReference>
<evidence type="ECO:0000313" key="4">
    <source>
        <dbReference type="Proteomes" id="UP000176705"/>
    </source>
</evidence>
<dbReference type="PANTHER" id="PTHR21198">
    <property type="entry name" value="GLUTAMATE RACEMASE"/>
    <property type="match status" value="1"/>
</dbReference>
<dbReference type="Gene3D" id="3.40.50.1860">
    <property type="match status" value="2"/>
</dbReference>
<comment type="caution">
    <text evidence="3">The sequence shown here is derived from an EMBL/GenBank/DDBJ whole genome shotgun (WGS) entry which is preliminary data.</text>
</comment>
<dbReference type="SUPFAM" id="SSF53681">
    <property type="entry name" value="Aspartate/glutamate racemase"/>
    <property type="match status" value="2"/>
</dbReference>
<gene>
    <name evidence="3" type="ORF">A3B37_00465</name>
</gene>
<evidence type="ECO:0000313" key="3">
    <source>
        <dbReference type="EMBL" id="OHA08810.1"/>
    </source>
</evidence>
<dbReference type="GO" id="GO:0047661">
    <property type="term" value="F:amino-acid racemase activity"/>
    <property type="evidence" value="ECO:0007669"/>
    <property type="project" value="InterPro"/>
</dbReference>
<dbReference type="PANTHER" id="PTHR21198:SF7">
    <property type="entry name" value="ASPARTATE-GLUTAMATE RACEMASE FAMILY"/>
    <property type="match status" value="1"/>
</dbReference>
<evidence type="ECO:0000256" key="1">
    <source>
        <dbReference type="ARBA" id="ARBA00007847"/>
    </source>
</evidence>
<evidence type="ECO:0008006" key="5">
    <source>
        <dbReference type="Google" id="ProtNLM"/>
    </source>
</evidence>